<feature type="region of interest" description="Disordered" evidence="1">
    <location>
        <begin position="147"/>
        <end position="185"/>
    </location>
</feature>
<evidence type="ECO:0000313" key="2">
    <source>
        <dbReference type="EMBL" id="CAH3198799.1"/>
    </source>
</evidence>
<feature type="non-terminal residue" evidence="2">
    <location>
        <position position="185"/>
    </location>
</feature>
<dbReference type="Proteomes" id="UP001159427">
    <property type="component" value="Unassembled WGS sequence"/>
</dbReference>
<comment type="caution">
    <text evidence="2">The sequence shown here is derived from an EMBL/GenBank/DDBJ whole genome shotgun (WGS) entry which is preliminary data.</text>
</comment>
<feature type="compositionally biased region" description="Basic and acidic residues" evidence="1">
    <location>
        <begin position="147"/>
        <end position="158"/>
    </location>
</feature>
<evidence type="ECO:0000313" key="3">
    <source>
        <dbReference type="Proteomes" id="UP001159427"/>
    </source>
</evidence>
<evidence type="ECO:0008006" key="4">
    <source>
        <dbReference type="Google" id="ProtNLM"/>
    </source>
</evidence>
<protein>
    <recommendedName>
        <fullName evidence="4">Retrotransposon gag domain-containing protein</fullName>
    </recommendedName>
</protein>
<proteinExistence type="predicted"/>
<gene>
    <name evidence="2" type="ORF">PEVE_00036818</name>
</gene>
<name>A0ABN8T3H0_9CNID</name>
<evidence type="ECO:0000256" key="1">
    <source>
        <dbReference type="SAM" id="MobiDB-lite"/>
    </source>
</evidence>
<keyword evidence="3" id="KW-1185">Reference proteome</keyword>
<accession>A0ABN8T3H0</accession>
<dbReference type="EMBL" id="CALNXI010005940">
    <property type="protein sequence ID" value="CAH3198799.1"/>
    <property type="molecule type" value="Genomic_DNA"/>
</dbReference>
<organism evidence="2 3">
    <name type="scientific">Porites evermanni</name>
    <dbReference type="NCBI Taxonomy" id="104178"/>
    <lineage>
        <taxon>Eukaryota</taxon>
        <taxon>Metazoa</taxon>
        <taxon>Cnidaria</taxon>
        <taxon>Anthozoa</taxon>
        <taxon>Hexacorallia</taxon>
        <taxon>Scleractinia</taxon>
        <taxon>Fungiina</taxon>
        <taxon>Poritidae</taxon>
        <taxon>Porites</taxon>
    </lineage>
</organism>
<reference evidence="2 3" key="1">
    <citation type="submission" date="2022-05" db="EMBL/GenBank/DDBJ databases">
        <authorList>
            <consortium name="Genoscope - CEA"/>
            <person name="William W."/>
        </authorList>
    </citation>
    <scope>NUCLEOTIDE SEQUENCE [LARGE SCALE GENOMIC DNA]</scope>
</reference>
<sequence length="185" mass="21071">MAENLATKPHASGLEKLPAPTWDGSRKAYLTWKREFQHWMNKHGQDKDEQLQVFLKAIPKGPWWTEQLKTCKNIDTAWEILDIEFADKRKLMDELLAEIDNYSSVKGDSKSLGRFATSISVFVSDMENNGCPVHEVSEAPFFMSKLEPKDNAGDAATKERRKCGKFSRLAPPRSSLSIQGKERKK</sequence>